<name>A0A6G8F2J3_9PROT</name>
<evidence type="ECO:0000256" key="3">
    <source>
        <dbReference type="ARBA" id="ARBA00006742"/>
    </source>
</evidence>
<reference evidence="14" key="1">
    <citation type="journal article" date="2020" name="J. ISSAAS">
        <title>Lactobacilli and other gastrointestinal microbiota of Peromyscus leucopus, reservoir host for agents of Lyme disease and other zoonoses in North America.</title>
        <authorList>
            <person name="Milovic A."/>
            <person name="Bassam K."/>
            <person name="Shao H."/>
            <person name="Chatzistamou I."/>
            <person name="Tufts D.M."/>
            <person name="Diuk-Wasser M."/>
            <person name="Barbour A.G."/>
        </authorList>
    </citation>
    <scope>NUCLEOTIDE SEQUENCE</scope>
    <source>
        <strain evidence="14">LL90</strain>
    </source>
</reference>
<comment type="subunit">
    <text evidence="4">Part of the SecDF-YidC-YajC translocase complex. The SecDF-YidC-YajC translocase forms a supercomplex with SecYEG, called the holo-translocon (HTL).</text>
</comment>
<evidence type="ECO:0000256" key="5">
    <source>
        <dbReference type="ARBA" id="ARBA00014962"/>
    </source>
</evidence>
<dbReference type="PRINTS" id="PR01853">
    <property type="entry name" value="YAJCTRNLCASE"/>
</dbReference>
<comment type="similarity">
    <text evidence="3">Belongs to the YajC family.</text>
</comment>
<evidence type="ECO:0000256" key="13">
    <source>
        <dbReference type="SAM" id="Phobius"/>
    </source>
</evidence>
<dbReference type="GO" id="GO:0005886">
    <property type="term" value="C:plasma membrane"/>
    <property type="evidence" value="ECO:0007669"/>
    <property type="project" value="UniProtKB-SubCell"/>
</dbReference>
<dbReference type="SMART" id="SM01323">
    <property type="entry name" value="YajC"/>
    <property type="match status" value="1"/>
</dbReference>
<protein>
    <recommendedName>
        <fullName evidence="5">Sec translocon accessory complex subunit YajC</fullName>
    </recommendedName>
</protein>
<evidence type="ECO:0000256" key="10">
    <source>
        <dbReference type="ARBA" id="ARBA00022989"/>
    </source>
</evidence>
<dbReference type="InterPro" id="IPR003849">
    <property type="entry name" value="Preprotein_translocase_YajC"/>
</dbReference>
<sequence length="120" mass="13213">MFINDAFAQTAGAAASSSSVGMIVQLLLIFIIFYFILIRPQQKKIREHEAMLKAIKKGDKIITGGGVYAVVEKANDEQLEVKIAEGVNVMVYRATVRQVVDENVTLPAAKSEKTSKNKKK</sequence>
<keyword evidence="12 13" id="KW-0472">Membrane</keyword>
<keyword evidence="7" id="KW-1003">Cell membrane</keyword>
<dbReference type="AlphaFoldDB" id="A0A6G8F2J3"/>
<dbReference type="PANTHER" id="PTHR33909:SF1">
    <property type="entry name" value="SEC TRANSLOCON ACCESSORY COMPLEX SUBUNIT YAJC"/>
    <property type="match status" value="1"/>
</dbReference>
<keyword evidence="8 13" id="KW-0812">Transmembrane</keyword>
<evidence type="ECO:0000256" key="11">
    <source>
        <dbReference type="ARBA" id="ARBA00023010"/>
    </source>
</evidence>
<keyword evidence="6" id="KW-0813">Transport</keyword>
<evidence type="ECO:0000256" key="8">
    <source>
        <dbReference type="ARBA" id="ARBA00022692"/>
    </source>
</evidence>
<keyword evidence="9" id="KW-0653">Protein transport</keyword>
<dbReference type="EMBL" id="MN990731">
    <property type="protein sequence ID" value="QIM10535.1"/>
    <property type="molecule type" value="Genomic_DNA"/>
</dbReference>
<dbReference type="GO" id="GO:0015031">
    <property type="term" value="P:protein transport"/>
    <property type="evidence" value="ECO:0007669"/>
    <property type="project" value="UniProtKB-KW"/>
</dbReference>
<evidence type="ECO:0000256" key="7">
    <source>
        <dbReference type="ARBA" id="ARBA00022475"/>
    </source>
</evidence>
<accession>A0A6G8F2J3</accession>
<proteinExistence type="inferred from homology"/>
<evidence type="ECO:0000256" key="6">
    <source>
        <dbReference type="ARBA" id="ARBA00022448"/>
    </source>
</evidence>
<evidence type="ECO:0000256" key="9">
    <source>
        <dbReference type="ARBA" id="ARBA00022927"/>
    </source>
</evidence>
<comment type="function">
    <text evidence="1">The SecYEG-SecDF-YajC-YidC holo-translocon (HTL) protein secretase/insertase is a supercomplex required for protein secretion, insertion of proteins into membranes, and assembly of membrane protein complexes. While the SecYEG complex is essential for assembly of a number of proteins and complexes, the SecDF-YajC-YidC subcomplex facilitates these functions.</text>
</comment>
<keyword evidence="11" id="KW-0811">Translocation</keyword>
<dbReference type="PANTHER" id="PTHR33909">
    <property type="entry name" value="SEC TRANSLOCON ACCESSORY COMPLEX SUBUNIT YAJC"/>
    <property type="match status" value="1"/>
</dbReference>
<evidence type="ECO:0000256" key="1">
    <source>
        <dbReference type="ARBA" id="ARBA00002061"/>
    </source>
</evidence>
<comment type="subcellular location">
    <subcellularLocation>
        <location evidence="2">Cell membrane</location>
        <topology evidence="2">Single-pass membrane protein</topology>
    </subcellularLocation>
</comment>
<dbReference type="NCBIfam" id="TIGR00739">
    <property type="entry name" value="yajC"/>
    <property type="match status" value="1"/>
</dbReference>
<gene>
    <name evidence="14" type="primary">yajC</name>
    <name evidence="14" type="ORF">PlAlph_4270</name>
</gene>
<dbReference type="Pfam" id="PF02699">
    <property type="entry name" value="YajC"/>
    <property type="match status" value="1"/>
</dbReference>
<evidence type="ECO:0000313" key="14">
    <source>
        <dbReference type="EMBL" id="QIM10535.1"/>
    </source>
</evidence>
<evidence type="ECO:0000256" key="4">
    <source>
        <dbReference type="ARBA" id="ARBA00011718"/>
    </source>
</evidence>
<feature type="transmembrane region" description="Helical" evidence="13">
    <location>
        <begin position="20"/>
        <end position="38"/>
    </location>
</feature>
<evidence type="ECO:0000256" key="12">
    <source>
        <dbReference type="ARBA" id="ARBA00023136"/>
    </source>
</evidence>
<evidence type="ECO:0000256" key="2">
    <source>
        <dbReference type="ARBA" id="ARBA00004162"/>
    </source>
</evidence>
<organism evidence="14">
    <name type="scientific">uncultured Alphaproteobacteria bacterium</name>
    <dbReference type="NCBI Taxonomy" id="91750"/>
    <lineage>
        <taxon>Bacteria</taxon>
        <taxon>Pseudomonadati</taxon>
        <taxon>Pseudomonadota</taxon>
        <taxon>Alphaproteobacteria</taxon>
        <taxon>environmental samples</taxon>
    </lineage>
</organism>
<keyword evidence="10 13" id="KW-1133">Transmembrane helix</keyword>